<evidence type="ECO:0008006" key="4">
    <source>
        <dbReference type="Google" id="ProtNLM"/>
    </source>
</evidence>
<dbReference type="SUPFAM" id="SSF53474">
    <property type="entry name" value="alpha/beta-Hydrolases"/>
    <property type="match status" value="1"/>
</dbReference>
<dbReference type="Gene3D" id="3.40.50.1820">
    <property type="entry name" value="alpha/beta hydrolase"/>
    <property type="match status" value="1"/>
</dbReference>
<evidence type="ECO:0000313" key="2">
    <source>
        <dbReference type="EMBL" id="MBB5058614.1"/>
    </source>
</evidence>
<comment type="caution">
    <text evidence="2">The sequence shown here is derived from an EMBL/GenBank/DDBJ whole genome shotgun (WGS) entry which is preliminary data.</text>
</comment>
<accession>A0A7W7ZEV0</accession>
<gene>
    <name evidence="2" type="ORF">HDF16_003328</name>
</gene>
<sequence length="584" mass="65149">MRPLVLSCLPAIFAAFVIAASSQTPSQGRGVQPVTVSFPAAQSAKPLDGRLLFLLSNDASEEPRMQINDTPRSQIVFGMTVDGVKPGQPMKLEATAAGYPVRKLSDVPEGDYTVQAVLNIYETFHRADGHTIKLAPDRGEGQHWNIAPGNLYSKPVKLHVGPKGAAIKLTLDQVIPPIPAEPDTKYIRHIKIQSDLLTKFWGTPTYLSAIVLVPEGFNEHTQAHFPLVIFHDHFVDGIEDFRTTPPDPDLKPDYSQRFHLAGYNRIQQQEAYNEYKLWSGPNFPRVLVVKIQHANPYYDDSYAVDSANLGPYGSAIEKELIPAIEKQFRGIGQGWARFVYGGSTGGWESLAVQLFNPDFYNGAFAACPDPVDFHAYMTTDLYSQKNMFYIQGAEKQIEQPAMRDYLGHTLISVRDNVAYEAALGDHGRSGEQFDIWQAVYSPVGADGYPQPIFDKETGEIDPNVAAYWKDHYDLNAKLQRDWKTLGPKLQGKIHLYVGSDDTYFLNDAVYLMEDFLKTTGTPGVGVPYEGEVLYGPRAEHCWNGDPTLSNAYSRLHYNTMYLPKIMDRIAKTAPAGADVTSWKY</sequence>
<feature type="signal peptide" evidence="1">
    <location>
        <begin position="1"/>
        <end position="19"/>
    </location>
</feature>
<dbReference type="InterPro" id="IPR050583">
    <property type="entry name" value="Mycobacterial_A85_antigen"/>
</dbReference>
<keyword evidence="3" id="KW-1185">Reference proteome</keyword>
<evidence type="ECO:0000256" key="1">
    <source>
        <dbReference type="SAM" id="SignalP"/>
    </source>
</evidence>
<keyword evidence="1" id="KW-0732">Signal</keyword>
<dbReference type="EMBL" id="JACHIP010000004">
    <property type="protein sequence ID" value="MBB5058614.1"/>
    <property type="molecule type" value="Genomic_DNA"/>
</dbReference>
<dbReference type="RefSeq" id="WP_246409170.1">
    <property type="nucleotide sequence ID" value="NZ_JACHIP010000004.1"/>
</dbReference>
<proteinExistence type="predicted"/>
<dbReference type="Proteomes" id="UP000540989">
    <property type="component" value="Unassembled WGS sequence"/>
</dbReference>
<dbReference type="PANTHER" id="PTHR48098:SF3">
    <property type="entry name" value="IRON(III) ENTEROBACTIN ESTERASE"/>
    <property type="match status" value="1"/>
</dbReference>
<reference evidence="2 3" key="1">
    <citation type="submission" date="2020-08" db="EMBL/GenBank/DDBJ databases">
        <title>Genomic Encyclopedia of Type Strains, Phase IV (KMG-V): Genome sequencing to study the core and pangenomes of soil and plant-associated prokaryotes.</title>
        <authorList>
            <person name="Whitman W."/>
        </authorList>
    </citation>
    <scope>NUCLEOTIDE SEQUENCE [LARGE SCALE GENOMIC DNA]</scope>
    <source>
        <strain evidence="2 3">M8UP14</strain>
    </source>
</reference>
<name>A0A7W7ZEV0_9BACT</name>
<dbReference type="InterPro" id="IPR029058">
    <property type="entry name" value="AB_hydrolase_fold"/>
</dbReference>
<organism evidence="2 3">
    <name type="scientific">Granulicella aggregans</name>
    <dbReference type="NCBI Taxonomy" id="474949"/>
    <lineage>
        <taxon>Bacteria</taxon>
        <taxon>Pseudomonadati</taxon>
        <taxon>Acidobacteriota</taxon>
        <taxon>Terriglobia</taxon>
        <taxon>Terriglobales</taxon>
        <taxon>Acidobacteriaceae</taxon>
        <taxon>Granulicella</taxon>
    </lineage>
</organism>
<dbReference type="PANTHER" id="PTHR48098">
    <property type="entry name" value="ENTEROCHELIN ESTERASE-RELATED"/>
    <property type="match status" value="1"/>
</dbReference>
<dbReference type="AlphaFoldDB" id="A0A7W7ZEV0"/>
<protein>
    <recommendedName>
        <fullName evidence="4">Esterase</fullName>
    </recommendedName>
</protein>
<feature type="chain" id="PRO_5030574035" description="Esterase" evidence="1">
    <location>
        <begin position="20"/>
        <end position="584"/>
    </location>
</feature>
<evidence type="ECO:0000313" key="3">
    <source>
        <dbReference type="Proteomes" id="UP000540989"/>
    </source>
</evidence>